<accession>A0AC34PUQ3</accession>
<dbReference type="WBParaSite" id="JU765_v2.g10115.t1">
    <property type="protein sequence ID" value="JU765_v2.g10115.t1"/>
    <property type="gene ID" value="JU765_v2.g10115"/>
</dbReference>
<organism evidence="1 2">
    <name type="scientific">Panagrolaimus sp. JU765</name>
    <dbReference type="NCBI Taxonomy" id="591449"/>
    <lineage>
        <taxon>Eukaryota</taxon>
        <taxon>Metazoa</taxon>
        <taxon>Ecdysozoa</taxon>
        <taxon>Nematoda</taxon>
        <taxon>Chromadorea</taxon>
        <taxon>Rhabditida</taxon>
        <taxon>Tylenchina</taxon>
        <taxon>Panagrolaimomorpha</taxon>
        <taxon>Panagrolaimoidea</taxon>
        <taxon>Panagrolaimidae</taxon>
        <taxon>Panagrolaimus</taxon>
    </lineage>
</organism>
<sequence length="1126" mass="126619">MKTISEEDNLSESAHSILDEQANKLFDLCNVRNSEYVFREDLQHLNDFIPNLASADAEKLFFHTENSQKLNKLDRIGFVEAIKPFLLRANHTQNLPKKQRKHVRDIPKNMFKTISLDNDDSKQKLPVDLQRKPKLSISLDDNLGDANFINSKNPKSISKPTENKPEMYNYVNLDDFDNPAIISPFYEKAFHFDDDHKKKSAIRSKTEDEEIERRNHHEVEEVLRRSKSDLLVDDVKKPQRPSDFGPILVFDHPVPEDIRSPDRIFKIVFVGDSAVGKTCFLHRFCHNRFKPLFNATIGVDFTIKSIKLRDRLVAVQLWDTAGQERFRSITKQYFRKADSVVLMYDVTSEQSFLNVRNWIESVRMGVDDGCVMCLVGNKVDLASNDLARKVSYSDGKRIAQEFDMLFFETSAYTGLGINDCMRAVAIRLQQREDEQLEEALKLEMIVQNARKTLGLFVTTAELPHLTPEQSGDPSFGYDCNFDLACRWSSTGNTPNHWLHAKGEPEALIWLAATGTMTAPRQPFTLIELRGQPSDSLTSDVISCQNDNGILSFTYWTIGNADLEICLLDEFKKRFNCTGMLQSHVQPKTVSLNIPSSPHPFYISLIPNMETGVLVLDDIQYHATFCSIPKSRPDQSLIPWTMPTQPVVTSTTSVFPVFTTKIEPTFPTVPPTTSAQPSTTASATPAVITNPKTEPPFDLYIVGNRTQPLFDRRRGKLVDDVNLLLCDFGGEFECLWGPETGKWAIIEKGAIPSMESDQKTGPVYPAALIIQGTALLTSDPIRCQTGSGSLFFRYWSNGNILLQACALGYQEDSTNYQCAEEIGHHNLANGTLAIFNFNESITEPFTLNIVPMWEKNAQNMYLIVDEIAYMGNCSTQTSSPPPLILPEVLQTKIPTIRPSALSRFVTPSPLPEPSVMPPQTLSTALTTKATTPRYEFLTTTAIPFDYCTILNCDFNENACNYLNHGLTKVPWTLRNKGYGFPLSKATDIRPTASNKQFVSTLLGPGDFAILESPVFNVTQGVNVLLFQYYRPTHATTIRLCLGTTTTKPLRTVASFTQCPPILRSLTTKTAYKWNNVHISIPPGTTHFYLVAHNLDKSSEKSAIALDNIRVAICDPQAFDSESNLKKI</sequence>
<dbReference type="Proteomes" id="UP000887576">
    <property type="component" value="Unplaced"/>
</dbReference>
<name>A0AC34PUQ3_9BILA</name>
<evidence type="ECO:0000313" key="2">
    <source>
        <dbReference type="WBParaSite" id="JU765_v2.g10115.t1"/>
    </source>
</evidence>
<evidence type="ECO:0000313" key="1">
    <source>
        <dbReference type="Proteomes" id="UP000887576"/>
    </source>
</evidence>
<protein>
    <submittedName>
        <fullName evidence="2">MAM domain-containing protein</fullName>
    </submittedName>
</protein>
<reference evidence="2" key="1">
    <citation type="submission" date="2022-11" db="UniProtKB">
        <authorList>
            <consortium name="WormBaseParasite"/>
        </authorList>
    </citation>
    <scope>IDENTIFICATION</scope>
</reference>
<proteinExistence type="predicted"/>